<accession>A0A0C9XD27</accession>
<proteinExistence type="predicted"/>
<feature type="transmembrane region" description="Helical" evidence="1">
    <location>
        <begin position="12"/>
        <end position="31"/>
    </location>
</feature>
<keyword evidence="1" id="KW-0472">Membrane</keyword>
<protein>
    <submittedName>
        <fullName evidence="2">Uncharacterized protein</fullName>
    </submittedName>
</protein>
<dbReference type="AlphaFoldDB" id="A0A0C9XD27"/>
<keyword evidence="1" id="KW-1133">Transmembrane helix</keyword>
<evidence type="ECO:0000313" key="2">
    <source>
        <dbReference type="EMBL" id="KIJ95636.1"/>
    </source>
</evidence>
<organism evidence="2 3">
    <name type="scientific">Laccaria amethystina LaAM-08-1</name>
    <dbReference type="NCBI Taxonomy" id="1095629"/>
    <lineage>
        <taxon>Eukaryota</taxon>
        <taxon>Fungi</taxon>
        <taxon>Dikarya</taxon>
        <taxon>Basidiomycota</taxon>
        <taxon>Agaricomycotina</taxon>
        <taxon>Agaricomycetes</taxon>
        <taxon>Agaricomycetidae</taxon>
        <taxon>Agaricales</taxon>
        <taxon>Agaricineae</taxon>
        <taxon>Hydnangiaceae</taxon>
        <taxon>Laccaria</taxon>
    </lineage>
</organism>
<keyword evidence="1" id="KW-0812">Transmembrane</keyword>
<reference evidence="3" key="2">
    <citation type="submission" date="2015-01" db="EMBL/GenBank/DDBJ databases">
        <title>Evolutionary Origins and Diversification of the Mycorrhizal Mutualists.</title>
        <authorList>
            <consortium name="DOE Joint Genome Institute"/>
            <consortium name="Mycorrhizal Genomics Consortium"/>
            <person name="Kohler A."/>
            <person name="Kuo A."/>
            <person name="Nagy L.G."/>
            <person name="Floudas D."/>
            <person name="Copeland A."/>
            <person name="Barry K.W."/>
            <person name="Cichocki N."/>
            <person name="Veneault-Fourrey C."/>
            <person name="LaButti K."/>
            <person name="Lindquist E.A."/>
            <person name="Lipzen A."/>
            <person name="Lundell T."/>
            <person name="Morin E."/>
            <person name="Murat C."/>
            <person name="Riley R."/>
            <person name="Ohm R."/>
            <person name="Sun H."/>
            <person name="Tunlid A."/>
            <person name="Henrissat B."/>
            <person name="Grigoriev I.V."/>
            <person name="Hibbett D.S."/>
            <person name="Martin F."/>
        </authorList>
    </citation>
    <scope>NUCLEOTIDE SEQUENCE [LARGE SCALE GENOMIC DNA]</scope>
    <source>
        <strain evidence="3">LaAM-08-1</strain>
    </source>
</reference>
<dbReference type="EMBL" id="KN838749">
    <property type="protein sequence ID" value="KIJ95636.1"/>
    <property type="molecule type" value="Genomic_DNA"/>
</dbReference>
<dbReference type="Proteomes" id="UP000054477">
    <property type="component" value="Unassembled WGS sequence"/>
</dbReference>
<feature type="transmembrane region" description="Helical" evidence="1">
    <location>
        <begin position="37"/>
        <end position="58"/>
    </location>
</feature>
<evidence type="ECO:0000256" key="1">
    <source>
        <dbReference type="SAM" id="Phobius"/>
    </source>
</evidence>
<keyword evidence="3" id="KW-1185">Reference proteome</keyword>
<sequence length="227" mass="25324">MLSNPSLRSYLLRSVVACSIISIPAITVAYLNGLPHITFAWLLVPCEVMIHHMTTVIAWRYFPELFDLILVSLEISAWFYLGLSKLVVGRWSTVILAVTLYALVAGLCLTWAFRVACILRSRGRKLLEPFDLFSGCESPPPQSSRHQVLFGIVIWKSAFKGETIIMRGLRGVLAISLLFAVFVFPAISIIIEPIWCLVAFIGMRLPIASQPDVFNTAISVTPLWDNS</sequence>
<reference evidence="2 3" key="1">
    <citation type="submission" date="2014-04" db="EMBL/GenBank/DDBJ databases">
        <authorList>
            <consortium name="DOE Joint Genome Institute"/>
            <person name="Kuo A."/>
            <person name="Kohler A."/>
            <person name="Nagy L.G."/>
            <person name="Floudas D."/>
            <person name="Copeland A."/>
            <person name="Barry K.W."/>
            <person name="Cichocki N."/>
            <person name="Veneault-Fourrey C."/>
            <person name="LaButti K."/>
            <person name="Lindquist E.A."/>
            <person name="Lipzen A."/>
            <person name="Lundell T."/>
            <person name="Morin E."/>
            <person name="Murat C."/>
            <person name="Sun H."/>
            <person name="Tunlid A."/>
            <person name="Henrissat B."/>
            <person name="Grigoriev I.V."/>
            <person name="Hibbett D.S."/>
            <person name="Martin F."/>
            <person name="Nordberg H.P."/>
            <person name="Cantor M.N."/>
            <person name="Hua S.X."/>
        </authorList>
    </citation>
    <scope>NUCLEOTIDE SEQUENCE [LARGE SCALE GENOMIC DNA]</scope>
    <source>
        <strain evidence="2 3">LaAM-08-1</strain>
    </source>
</reference>
<name>A0A0C9XD27_9AGAR</name>
<dbReference type="HOGENOM" id="CLU_1219854_0_0_1"/>
<feature type="transmembrane region" description="Helical" evidence="1">
    <location>
        <begin position="95"/>
        <end position="117"/>
    </location>
</feature>
<feature type="transmembrane region" description="Helical" evidence="1">
    <location>
        <begin position="172"/>
        <end position="201"/>
    </location>
</feature>
<evidence type="ECO:0000313" key="3">
    <source>
        <dbReference type="Proteomes" id="UP000054477"/>
    </source>
</evidence>
<gene>
    <name evidence="2" type="ORF">K443DRAFT_323167</name>
</gene>